<comment type="caution">
    <text evidence="3">The sequence shown here is derived from an EMBL/GenBank/DDBJ whole genome shotgun (WGS) entry which is preliminary data.</text>
</comment>
<evidence type="ECO:0000313" key="4">
    <source>
        <dbReference type="Proteomes" id="UP000224854"/>
    </source>
</evidence>
<feature type="region of interest" description="Disordered" evidence="1">
    <location>
        <begin position="474"/>
        <end position="501"/>
    </location>
</feature>
<dbReference type="FunFam" id="1.10.510.10:FF:000579">
    <property type="entry name" value="Sensor histidine kinase/response regulator, putative"/>
    <property type="match status" value="1"/>
</dbReference>
<dbReference type="SUPFAM" id="SSF56112">
    <property type="entry name" value="Protein kinase-like (PK-like)"/>
    <property type="match status" value="1"/>
</dbReference>
<dbReference type="Pfam" id="PF13191">
    <property type="entry name" value="AAA_16"/>
    <property type="match status" value="1"/>
</dbReference>
<dbReference type="InterPro" id="IPR053159">
    <property type="entry name" value="Hybrid_Histidine_Kinase"/>
</dbReference>
<dbReference type="PANTHER" id="PTHR43642:SF1">
    <property type="entry name" value="HYBRID SIGNAL TRANSDUCTION HISTIDINE KINASE G"/>
    <property type="match status" value="1"/>
</dbReference>
<dbReference type="OrthoDB" id="60033at2759"/>
<dbReference type="SUPFAM" id="SSF48452">
    <property type="entry name" value="TPR-like"/>
    <property type="match status" value="1"/>
</dbReference>
<dbReference type="Gene3D" id="1.10.510.10">
    <property type="entry name" value="Transferase(Phosphotransferase) domain 1"/>
    <property type="match status" value="1"/>
</dbReference>
<dbReference type="PROSITE" id="PS50011">
    <property type="entry name" value="PROTEIN_KINASE_DOM"/>
    <property type="match status" value="1"/>
</dbReference>
<feature type="compositionally biased region" description="Polar residues" evidence="1">
    <location>
        <begin position="481"/>
        <end position="501"/>
    </location>
</feature>
<feature type="compositionally biased region" description="Low complexity" evidence="1">
    <location>
        <begin position="709"/>
        <end position="724"/>
    </location>
</feature>
<organism evidence="3 4">
    <name type="scientific">Ophiocordyceps australis</name>
    <dbReference type="NCBI Taxonomy" id="1399860"/>
    <lineage>
        <taxon>Eukaryota</taxon>
        <taxon>Fungi</taxon>
        <taxon>Dikarya</taxon>
        <taxon>Ascomycota</taxon>
        <taxon>Pezizomycotina</taxon>
        <taxon>Sordariomycetes</taxon>
        <taxon>Hypocreomycetidae</taxon>
        <taxon>Hypocreales</taxon>
        <taxon>Ophiocordycipitaceae</taxon>
        <taxon>Ophiocordyceps</taxon>
    </lineage>
</organism>
<dbReference type="InterPro" id="IPR011009">
    <property type="entry name" value="Kinase-like_dom_sf"/>
</dbReference>
<feature type="domain" description="Protein kinase" evidence="2">
    <location>
        <begin position="119"/>
        <end position="396"/>
    </location>
</feature>
<dbReference type="GO" id="GO:0004672">
    <property type="term" value="F:protein kinase activity"/>
    <property type="evidence" value="ECO:0007669"/>
    <property type="project" value="InterPro"/>
</dbReference>
<dbReference type="GO" id="GO:0005524">
    <property type="term" value="F:ATP binding"/>
    <property type="evidence" value="ECO:0007669"/>
    <property type="project" value="InterPro"/>
</dbReference>
<dbReference type="InterPro" id="IPR011990">
    <property type="entry name" value="TPR-like_helical_dom_sf"/>
</dbReference>
<proteinExistence type="predicted"/>
<dbReference type="InterPro" id="IPR027417">
    <property type="entry name" value="P-loop_NTPase"/>
</dbReference>
<reference evidence="3 4" key="1">
    <citation type="submission" date="2017-06" db="EMBL/GenBank/DDBJ databases">
        <title>Ant-infecting Ophiocordyceps genomes reveal a high diversity of potential behavioral manipulation genes and a possible major role for enterotoxins.</title>
        <authorList>
            <person name="De Bekker C."/>
            <person name="Evans H.C."/>
            <person name="Brachmann A."/>
            <person name="Hughes D.P."/>
        </authorList>
    </citation>
    <scope>NUCLEOTIDE SEQUENCE [LARGE SCALE GENOMIC DNA]</scope>
    <source>
        <strain evidence="3 4">1348a</strain>
    </source>
</reference>
<dbReference type="Proteomes" id="UP000224854">
    <property type="component" value="Unassembled WGS sequence"/>
</dbReference>
<dbReference type="PANTHER" id="PTHR43642">
    <property type="entry name" value="HYBRID SIGNAL TRANSDUCTION HISTIDINE KINASE G"/>
    <property type="match status" value="1"/>
</dbReference>
<gene>
    <name evidence="3" type="ORF">CDD82_530</name>
</gene>
<evidence type="ECO:0000313" key="3">
    <source>
        <dbReference type="EMBL" id="PHH68480.1"/>
    </source>
</evidence>
<feature type="region of interest" description="Disordered" evidence="1">
    <location>
        <begin position="58"/>
        <end position="95"/>
    </location>
</feature>
<dbReference type="InterPro" id="IPR041664">
    <property type="entry name" value="AAA_16"/>
</dbReference>
<dbReference type="InterPro" id="IPR000719">
    <property type="entry name" value="Prot_kinase_dom"/>
</dbReference>
<protein>
    <recommendedName>
        <fullName evidence="2">Protein kinase domain-containing protein</fullName>
    </recommendedName>
</protein>
<feature type="region of interest" description="Disordered" evidence="1">
    <location>
        <begin position="1"/>
        <end position="21"/>
    </location>
</feature>
<keyword evidence="4" id="KW-1185">Reference proteome</keyword>
<dbReference type="EMBL" id="NJEU01001123">
    <property type="protein sequence ID" value="PHH68480.1"/>
    <property type="molecule type" value="Genomic_DNA"/>
</dbReference>
<accession>A0A2C5YLV3</accession>
<dbReference type="Pfam" id="PF00069">
    <property type="entry name" value="Pkinase"/>
    <property type="match status" value="1"/>
</dbReference>
<feature type="region of interest" description="Disordered" evidence="1">
    <location>
        <begin position="697"/>
        <end position="727"/>
    </location>
</feature>
<dbReference type="SUPFAM" id="SSF52540">
    <property type="entry name" value="P-loop containing nucleoside triphosphate hydrolases"/>
    <property type="match status" value="1"/>
</dbReference>
<sequence>MDGDALVPDDVLDPPPPPPPRLYERLRQIAGYTWHESRAPFHSSYDFWHVYGTRHVSTTSPPHSSHHADAPSTKFASGRPALPEHGYPPSSDSLATVDSLRTSLSHVASTPTIATETSLIDEPVIARVSYHAVREERAFQIAKNLIATADPHGDHIVEPLHLIRLSPAAGDGGAIIVAIYTDPGPNYLRQVYDMGPAYYTARRQGDVYVSQKSNAPTLDPPINLEYFLDFAIGAAQCLEMLHHSQGMIHGEVRGDAFHFNIEENKVRITSFGSGIRSFEHGLTSTGWSSLSKEVGAKNKLLYISPEQTGRMPAEPDTRTDIYSLGVVLWTMLTQQPVYVGDTPLDIVQGVLGRRIPNVSTVRMDIPDAVGRIVQKCTAKNVAERYHSASGLRHDLMRVQQLLADGDSSALKDLTIGSKDVSSFFLLPTSMIGRHEEREKLVKVINRVSKTHSTHVKVLAANVYSDTSSLANETIGDDFSSEGASSVDGTNRRSGSFTQTASWDAKQPKASFYPPIFSDSQTLSSEAMSCSFSASFPRPVRPWERHLSMSAETVSLADSMGLDGARTSDSVGSSLSRQLGTAKFRRRGQCEIVTIEGAGGLGKSFLVQSVLPEARRRGYCATAKFDTTRRTAFGPLLKLLSSLFKQVWGERNTETPFHQGLKAYVGPVWPMLHRALGLPEFLLGAPEVGFVRSLSSNTPLSGSRGGGGRPLVSRRGSSPGCSPGPFNQNSNVVVQSPQEYLCAGSATKTTRLMDTCLDILRVFTAHKFICFCLDDIHFADDESLEFINQIICAKMKMVIIMTYRPEEFSRDKMERIMHPPEPDEFSLTTRRVVTRITLSPLTEDDILEYVSTLLSRPKQEILSLALVIQSKTAGNPFYMREMLSACHRKKCIWYDYRDSQWHYNLDKLFAQFQGERDYDVLDTGFITQRLNELPPAARAVLAWGALLGSSFSFELVSRLMRGEVECDYDEANCSADAAGQTYTEGEAIAGLQAAIQAYILVPSDSDDRFRFAHDRYVQASGDLKECNARRMHFVISQTLLKHYAQDERQRATAALHICEALSIIKRRVGARREYRQLLMECGQAAMENGARPTATKYYTAAIELLQEDGWDDAGWDASYDETMQLHLGSAECHLFMSQLSEANEALSRIFRNAKTALDKAPAYVLQSRIFAQKGNSLAAFISLKECLSVLDVWLDEEPTYDKCDAWFERLAVRIRGAERGQVMEPKEKADKLVGSIGAVLSETASAAWWNDCLHFYHLTLVMVDMHFRQGAFPQSGMAFLNLGVVALSRFNMVEFSIELGTICQELLMETRDTFCMARGQMLHACCIGHVQYSMKMVVAQSEDAVELATMGGDRMSTIMSFGLCAMAKFFASDNCADVEGFCQFGCEQIPNWALDTRGGSLLIAIRQLCRALQGKTRTAEPEGVLSDEQHDAGGYKRWLSGQTDESDRPTLFYESFELVALRRCCCGRRATTG</sequence>
<name>A0A2C5YLV3_9HYPO</name>
<evidence type="ECO:0000259" key="2">
    <source>
        <dbReference type="PROSITE" id="PS50011"/>
    </source>
</evidence>
<evidence type="ECO:0000256" key="1">
    <source>
        <dbReference type="SAM" id="MobiDB-lite"/>
    </source>
</evidence>